<dbReference type="AlphaFoldDB" id="A0A6A6KDQ5"/>
<comment type="caution">
    <text evidence="2">The sequence shown here is derived from an EMBL/GenBank/DDBJ whole genome shotgun (WGS) entry which is preliminary data.</text>
</comment>
<evidence type="ECO:0000313" key="3">
    <source>
        <dbReference type="Proteomes" id="UP000467840"/>
    </source>
</evidence>
<evidence type="ECO:0008006" key="4">
    <source>
        <dbReference type="Google" id="ProtNLM"/>
    </source>
</evidence>
<name>A0A6A6KDQ5_HEVBR</name>
<evidence type="ECO:0000313" key="2">
    <source>
        <dbReference type="EMBL" id="KAF2286917.1"/>
    </source>
</evidence>
<feature type="compositionally biased region" description="Acidic residues" evidence="1">
    <location>
        <begin position="152"/>
        <end position="171"/>
    </location>
</feature>
<accession>A0A6A6KDQ5</accession>
<dbReference type="Proteomes" id="UP000467840">
    <property type="component" value="Chromosome 3"/>
</dbReference>
<gene>
    <name evidence="2" type="ORF">GH714_035386</name>
</gene>
<proteinExistence type="predicted"/>
<sequence length="226" mass="25597">MTRRIKFKSRSTFNEFIHRITVTIGLGIDKKVSRVIYKNPIVGHGTIYWSSLVIKDDDDIKVIFDNQSSIQGYNHIELMVEMEKVGIESNDQFNNIDSQLMNDGGTMMNNDLCEPYGPINLDAGQHDMDLGDNVYDDQYSLEDLGVNNEYASLDDDDDDDDYDDHNDDDNESIGCNENVGQNEGSHVSNELIDLNVGDNEVREFIFPSSHYSTINLDAMEPTGLHE</sequence>
<reference evidence="2 3" key="1">
    <citation type="journal article" date="2020" name="Mol. Plant">
        <title>The Chromosome-Based Rubber Tree Genome Provides New Insights into Spurge Genome Evolution and Rubber Biosynthesis.</title>
        <authorList>
            <person name="Liu J."/>
            <person name="Shi C."/>
            <person name="Shi C.C."/>
            <person name="Li W."/>
            <person name="Zhang Q.J."/>
            <person name="Zhang Y."/>
            <person name="Li K."/>
            <person name="Lu H.F."/>
            <person name="Shi C."/>
            <person name="Zhu S.T."/>
            <person name="Xiao Z.Y."/>
            <person name="Nan H."/>
            <person name="Yue Y."/>
            <person name="Zhu X.G."/>
            <person name="Wu Y."/>
            <person name="Hong X.N."/>
            <person name="Fan G.Y."/>
            <person name="Tong Y."/>
            <person name="Zhang D."/>
            <person name="Mao C.L."/>
            <person name="Liu Y.L."/>
            <person name="Hao S.J."/>
            <person name="Liu W.Q."/>
            <person name="Lv M.Q."/>
            <person name="Zhang H.B."/>
            <person name="Liu Y."/>
            <person name="Hu-Tang G.R."/>
            <person name="Wang J.P."/>
            <person name="Wang J.H."/>
            <person name="Sun Y.H."/>
            <person name="Ni S.B."/>
            <person name="Chen W.B."/>
            <person name="Zhang X.C."/>
            <person name="Jiao Y.N."/>
            <person name="Eichler E.E."/>
            <person name="Li G.H."/>
            <person name="Liu X."/>
            <person name="Gao L.Z."/>
        </authorList>
    </citation>
    <scope>NUCLEOTIDE SEQUENCE [LARGE SCALE GENOMIC DNA]</scope>
    <source>
        <strain evidence="3">cv. GT1</strain>
        <tissue evidence="2">Leaf</tissue>
    </source>
</reference>
<dbReference type="EMBL" id="JAAGAX010000017">
    <property type="protein sequence ID" value="KAF2286917.1"/>
    <property type="molecule type" value="Genomic_DNA"/>
</dbReference>
<evidence type="ECO:0000256" key="1">
    <source>
        <dbReference type="SAM" id="MobiDB-lite"/>
    </source>
</evidence>
<keyword evidence="3" id="KW-1185">Reference proteome</keyword>
<feature type="region of interest" description="Disordered" evidence="1">
    <location>
        <begin position="149"/>
        <end position="184"/>
    </location>
</feature>
<feature type="compositionally biased region" description="Polar residues" evidence="1">
    <location>
        <begin position="173"/>
        <end position="184"/>
    </location>
</feature>
<organism evidence="2 3">
    <name type="scientific">Hevea brasiliensis</name>
    <name type="common">Para rubber tree</name>
    <name type="synonym">Siphonia brasiliensis</name>
    <dbReference type="NCBI Taxonomy" id="3981"/>
    <lineage>
        <taxon>Eukaryota</taxon>
        <taxon>Viridiplantae</taxon>
        <taxon>Streptophyta</taxon>
        <taxon>Embryophyta</taxon>
        <taxon>Tracheophyta</taxon>
        <taxon>Spermatophyta</taxon>
        <taxon>Magnoliopsida</taxon>
        <taxon>eudicotyledons</taxon>
        <taxon>Gunneridae</taxon>
        <taxon>Pentapetalae</taxon>
        <taxon>rosids</taxon>
        <taxon>fabids</taxon>
        <taxon>Malpighiales</taxon>
        <taxon>Euphorbiaceae</taxon>
        <taxon>Crotonoideae</taxon>
        <taxon>Micrandreae</taxon>
        <taxon>Hevea</taxon>
    </lineage>
</organism>
<protein>
    <recommendedName>
        <fullName evidence="4">Transposase MuDR plant domain-containing protein</fullName>
    </recommendedName>
</protein>